<organism evidence="1 2">
    <name type="scientific">Rhodococcus ruber</name>
    <dbReference type="NCBI Taxonomy" id="1830"/>
    <lineage>
        <taxon>Bacteria</taxon>
        <taxon>Bacillati</taxon>
        <taxon>Actinomycetota</taxon>
        <taxon>Actinomycetes</taxon>
        <taxon>Mycobacteriales</taxon>
        <taxon>Nocardiaceae</taxon>
        <taxon>Rhodococcus</taxon>
    </lineage>
</organism>
<keyword evidence="2" id="KW-1185">Reference proteome</keyword>
<sequence>MKFQSLPNYGAVHATTFAIVRMKTIEAFRRRGVTVHRVDATTVAAGSGPHFPLENLFARCSGASRSAWDSIVDGHVDVMIEMMREADPTFITSLSDDEFQSRLRERIVAPSALEAMTEYDYSVPLLDAPGAPRRVLNLSSPNRALTLADRHLVGRDMDAAWAAGRRNTAALKFEDGRLLSRNSIDIEVLSGDSIYLASKVADMPTLISTHLGECLYGVMFVVPNAYEFIFHRPRNADVALAAAAELADLADMFSRDTPSPLSPSVFFWRDGEYCQVFDGISVEPTGIFASTLAELRACAA</sequence>
<dbReference type="RefSeq" id="WP_269602300.1">
    <property type="nucleotide sequence ID" value="NZ_JAPWIJ010000002.1"/>
</dbReference>
<accession>A0ABT4MAB2</accession>
<reference evidence="1" key="1">
    <citation type="submission" date="2022-12" db="EMBL/GenBank/DDBJ databases">
        <authorList>
            <person name="Krivoruchko A.V."/>
            <person name="Elkin A."/>
        </authorList>
    </citation>
    <scope>NUCLEOTIDE SEQUENCE</scope>
    <source>
        <strain evidence="1">IEGM 1391</strain>
    </source>
</reference>
<dbReference type="EMBL" id="JAPWIJ010000002">
    <property type="protein sequence ID" value="MCZ4517654.1"/>
    <property type="molecule type" value="Genomic_DNA"/>
</dbReference>
<evidence type="ECO:0000313" key="2">
    <source>
        <dbReference type="Proteomes" id="UP001081071"/>
    </source>
</evidence>
<gene>
    <name evidence="1" type="ORF">O4220_03935</name>
</gene>
<comment type="caution">
    <text evidence="1">The sequence shown here is derived from an EMBL/GenBank/DDBJ whole genome shotgun (WGS) entry which is preliminary data.</text>
</comment>
<proteinExistence type="predicted"/>
<evidence type="ECO:0000313" key="1">
    <source>
        <dbReference type="EMBL" id="MCZ4517654.1"/>
    </source>
</evidence>
<name>A0ABT4MAB2_9NOCA</name>
<dbReference type="Proteomes" id="UP001081071">
    <property type="component" value="Unassembled WGS sequence"/>
</dbReference>
<protein>
    <submittedName>
        <fullName evidence="1">Uncharacterized protein</fullName>
    </submittedName>
</protein>